<feature type="region of interest" description="Disordered" evidence="1">
    <location>
        <begin position="69"/>
        <end position="91"/>
    </location>
</feature>
<proteinExistence type="predicted"/>
<evidence type="ECO:0000313" key="3">
    <source>
        <dbReference type="Proteomes" id="UP001066276"/>
    </source>
</evidence>
<evidence type="ECO:0000313" key="2">
    <source>
        <dbReference type="EMBL" id="KAJ1179841.1"/>
    </source>
</evidence>
<gene>
    <name evidence="2" type="ORF">NDU88_005074</name>
</gene>
<comment type="caution">
    <text evidence="2">The sequence shown here is derived from an EMBL/GenBank/DDBJ whole genome shotgun (WGS) entry which is preliminary data.</text>
</comment>
<keyword evidence="3" id="KW-1185">Reference proteome</keyword>
<accession>A0AAV7TUB4</accession>
<protein>
    <submittedName>
        <fullName evidence="2">Uncharacterized protein</fullName>
    </submittedName>
</protein>
<dbReference type="AlphaFoldDB" id="A0AAV7TUB4"/>
<sequence length="111" mass="11987">MTRSGSELHWGTLDPRADFLQWPAAELCRDRVSRGRAGWRRSCAEWCCVCGGGRVPVLGRHRGVALLQPPFPGGPRRHPRREEEYGAGAADGSILRAGGGSGLNLWGPLGI</sequence>
<dbReference type="EMBL" id="JANPWB010000006">
    <property type="protein sequence ID" value="KAJ1179841.1"/>
    <property type="molecule type" value="Genomic_DNA"/>
</dbReference>
<evidence type="ECO:0000256" key="1">
    <source>
        <dbReference type="SAM" id="MobiDB-lite"/>
    </source>
</evidence>
<name>A0AAV7TUB4_PLEWA</name>
<reference evidence="2" key="1">
    <citation type="journal article" date="2022" name="bioRxiv">
        <title>Sequencing and chromosome-scale assembly of the giantPleurodeles waltlgenome.</title>
        <authorList>
            <person name="Brown T."/>
            <person name="Elewa A."/>
            <person name="Iarovenko S."/>
            <person name="Subramanian E."/>
            <person name="Araus A.J."/>
            <person name="Petzold A."/>
            <person name="Susuki M."/>
            <person name="Suzuki K.-i.T."/>
            <person name="Hayashi T."/>
            <person name="Toyoda A."/>
            <person name="Oliveira C."/>
            <person name="Osipova E."/>
            <person name="Leigh N.D."/>
            <person name="Simon A."/>
            <person name="Yun M.H."/>
        </authorList>
    </citation>
    <scope>NUCLEOTIDE SEQUENCE</scope>
    <source>
        <strain evidence="2">20211129_DDA</strain>
        <tissue evidence="2">Liver</tissue>
    </source>
</reference>
<dbReference type="Proteomes" id="UP001066276">
    <property type="component" value="Chromosome 3_2"/>
</dbReference>
<organism evidence="2 3">
    <name type="scientific">Pleurodeles waltl</name>
    <name type="common">Iberian ribbed newt</name>
    <dbReference type="NCBI Taxonomy" id="8319"/>
    <lineage>
        <taxon>Eukaryota</taxon>
        <taxon>Metazoa</taxon>
        <taxon>Chordata</taxon>
        <taxon>Craniata</taxon>
        <taxon>Vertebrata</taxon>
        <taxon>Euteleostomi</taxon>
        <taxon>Amphibia</taxon>
        <taxon>Batrachia</taxon>
        <taxon>Caudata</taxon>
        <taxon>Salamandroidea</taxon>
        <taxon>Salamandridae</taxon>
        <taxon>Pleurodelinae</taxon>
        <taxon>Pleurodeles</taxon>
    </lineage>
</organism>